<keyword evidence="3" id="KW-1185">Reference proteome</keyword>
<organism evidence="2 3">
    <name type="scientific">Stachybotrys elegans</name>
    <dbReference type="NCBI Taxonomy" id="80388"/>
    <lineage>
        <taxon>Eukaryota</taxon>
        <taxon>Fungi</taxon>
        <taxon>Dikarya</taxon>
        <taxon>Ascomycota</taxon>
        <taxon>Pezizomycotina</taxon>
        <taxon>Sordariomycetes</taxon>
        <taxon>Hypocreomycetidae</taxon>
        <taxon>Hypocreales</taxon>
        <taxon>Stachybotryaceae</taxon>
        <taxon>Stachybotrys</taxon>
    </lineage>
</organism>
<name>A0A8K0WTE6_9HYPO</name>
<feature type="compositionally biased region" description="Basic residues" evidence="1">
    <location>
        <begin position="197"/>
        <end position="210"/>
    </location>
</feature>
<reference evidence="2" key="1">
    <citation type="journal article" date="2021" name="Nat. Commun.">
        <title>Genetic determinants of endophytism in the Arabidopsis root mycobiome.</title>
        <authorList>
            <person name="Mesny F."/>
            <person name="Miyauchi S."/>
            <person name="Thiergart T."/>
            <person name="Pickel B."/>
            <person name="Atanasova L."/>
            <person name="Karlsson M."/>
            <person name="Huettel B."/>
            <person name="Barry K.W."/>
            <person name="Haridas S."/>
            <person name="Chen C."/>
            <person name="Bauer D."/>
            <person name="Andreopoulos W."/>
            <person name="Pangilinan J."/>
            <person name="LaButti K."/>
            <person name="Riley R."/>
            <person name="Lipzen A."/>
            <person name="Clum A."/>
            <person name="Drula E."/>
            <person name="Henrissat B."/>
            <person name="Kohler A."/>
            <person name="Grigoriev I.V."/>
            <person name="Martin F.M."/>
            <person name="Hacquard S."/>
        </authorList>
    </citation>
    <scope>NUCLEOTIDE SEQUENCE</scope>
    <source>
        <strain evidence="2">MPI-CAGE-CH-0235</strain>
    </source>
</reference>
<dbReference type="AlphaFoldDB" id="A0A8K0WTE6"/>
<evidence type="ECO:0000313" key="2">
    <source>
        <dbReference type="EMBL" id="KAH7320242.1"/>
    </source>
</evidence>
<evidence type="ECO:0000256" key="1">
    <source>
        <dbReference type="SAM" id="MobiDB-lite"/>
    </source>
</evidence>
<accession>A0A8K0WTE6</accession>
<feature type="compositionally biased region" description="Low complexity" evidence="1">
    <location>
        <begin position="45"/>
        <end position="61"/>
    </location>
</feature>
<feature type="region of interest" description="Disordered" evidence="1">
    <location>
        <begin position="37"/>
        <end position="225"/>
    </location>
</feature>
<dbReference type="Proteomes" id="UP000813444">
    <property type="component" value="Unassembled WGS sequence"/>
</dbReference>
<evidence type="ECO:0000313" key="3">
    <source>
        <dbReference type="Proteomes" id="UP000813444"/>
    </source>
</evidence>
<comment type="caution">
    <text evidence="2">The sequence shown here is derived from an EMBL/GenBank/DDBJ whole genome shotgun (WGS) entry which is preliminary data.</text>
</comment>
<proteinExistence type="predicted"/>
<dbReference type="EMBL" id="JAGPNK010000006">
    <property type="protein sequence ID" value="KAH7320242.1"/>
    <property type="molecule type" value="Genomic_DNA"/>
</dbReference>
<protein>
    <submittedName>
        <fullName evidence="2">Uncharacterized protein</fullName>
    </submittedName>
</protein>
<sequence>MAPESSKTVMAANAAALSNRISTNLAARMNFLQKMKPPSLELAPAQKQSLSSARQQQQQPAYEDEDEDDSYSAPNTGLGHRGDSKEETADEQQNQMLRRKVLGKRAAEQKQQQQRRRAQGEVQSDSDEDVGRSALGKRKRPRREPQPEPEPQLQDEVPPSATEDVAKEDDFILEAGSGQGKMGADNGTIEAASTQPSKKKKNKKKKKKKPANQAGDLSAAPEAGE</sequence>
<gene>
    <name evidence="2" type="ORF">B0I35DRAFT_232053</name>
</gene>